<protein>
    <submittedName>
        <fullName evidence="2">Uncharacterized protein</fullName>
    </submittedName>
</protein>
<name>A0A7D5GQJ1_9EURY</name>
<evidence type="ECO:0000313" key="3">
    <source>
        <dbReference type="Proteomes" id="UP000509241"/>
    </source>
</evidence>
<evidence type="ECO:0000313" key="2">
    <source>
        <dbReference type="EMBL" id="QLG47506.1"/>
    </source>
</evidence>
<evidence type="ECO:0000256" key="1">
    <source>
        <dbReference type="SAM" id="Phobius"/>
    </source>
</evidence>
<feature type="transmembrane region" description="Helical" evidence="1">
    <location>
        <begin position="12"/>
        <end position="31"/>
    </location>
</feature>
<dbReference type="Proteomes" id="UP000509241">
    <property type="component" value="Chromosome"/>
</dbReference>
<keyword evidence="1" id="KW-1133">Transmembrane helix</keyword>
<organism evidence="2 3">
    <name type="scientific">Natrinema halophilum</name>
    <dbReference type="NCBI Taxonomy" id="1699371"/>
    <lineage>
        <taxon>Archaea</taxon>
        <taxon>Methanobacteriati</taxon>
        <taxon>Methanobacteriota</taxon>
        <taxon>Stenosarchaea group</taxon>
        <taxon>Halobacteria</taxon>
        <taxon>Halobacteriales</taxon>
        <taxon>Natrialbaceae</taxon>
        <taxon>Natrinema</taxon>
    </lineage>
</organism>
<dbReference type="AlphaFoldDB" id="A0A7D5GQJ1"/>
<proteinExistence type="predicted"/>
<reference evidence="2 3" key="1">
    <citation type="submission" date="2020-07" db="EMBL/GenBank/DDBJ databases">
        <authorList>
            <person name="Cui H."/>
        </authorList>
    </citation>
    <scope>NUCLEOTIDE SEQUENCE [LARGE SCALE GENOMIC DNA]</scope>
    <source>
        <strain evidence="2 3">YPL8</strain>
    </source>
</reference>
<sequence>MNSQALKKSAIAGVISLSITLVLTYIASLIWPTQLFIAVGLASFFSAFGSAYGAHIEYLES</sequence>
<dbReference type="RefSeq" id="WP_179259249.1">
    <property type="nucleotide sequence ID" value="NZ_CP058601.1"/>
</dbReference>
<gene>
    <name evidence="2" type="ORF">HYG82_00905</name>
</gene>
<keyword evidence="1" id="KW-0812">Transmembrane</keyword>
<dbReference type="EMBL" id="CP058601">
    <property type="protein sequence ID" value="QLG47506.1"/>
    <property type="molecule type" value="Genomic_DNA"/>
</dbReference>
<keyword evidence="1" id="KW-0472">Membrane</keyword>
<dbReference type="GeneID" id="56031806"/>
<keyword evidence="3" id="KW-1185">Reference proteome</keyword>
<accession>A0A7D5GQJ1</accession>
<feature type="transmembrane region" description="Helical" evidence="1">
    <location>
        <begin position="37"/>
        <end position="59"/>
    </location>
</feature>
<dbReference type="KEGG" id="haly:HYG82_00905"/>